<comment type="caution">
    <text evidence="2">The sequence shown here is derived from an EMBL/GenBank/DDBJ whole genome shotgun (WGS) entry which is preliminary data.</text>
</comment>
<organism evidence="2 3">
    <name type="scientific">Podospora didyma</name>
    <dbReference type="NCBI Taxonomy" id="330526"/>
    <lineage>
        <taxon>Eukaryota</taxon>
        <taxon>Fungi</taxon>
        <taxon>Dikarya</taxon>
        <taxon>Ascomycota</taxon>
        <taxon>Pezizomycotina</taxon>
        <taxon>Sordariomycetes</taxon>
        <taxon>Sordariomycetidae</taxon>
        <taxon>Sordariales</taxon>
        <taxon>Podosporaceae</taxon>
        <taxon>Podospora</taxon>
    </lineage>
</organism>
<feature type="compositionally biased region" description="Basic and acidic residues" evidence="1">
    <location>
        <begin position="358"/>
        <end position="368"/>
    </location>
</feature>
<evidence type="ECO:0000256" key="1">
    <source>
        <dbReference type="SAM" id="MobiDB-lite"/>
    </source>
</evidence>
<proteinExistence type="predicted"/>
<feature type="compositionally biased region" description="Polar residues" evidence="1">
    <location>
        <begin position="92"/>
        <end position="106"/>
    </location>
</feature>
<accession>A0AAE0U4A2</accession>
<sequence>MAFIFPNLDATGKMYQKTYPNLPSSSRLGDHVAVKKPSRDNARILTTSVSQHPRTTQTQSSSAKLLQQPHNSPGNQQPEATRDMSVAHINPTGENAQGHPSSTVPSELQPAPPTAAHQPVSDPRATVTRSEDEPDHGFGGLTGQRLMRPRLRVDMVHIETPSTKWWKEGIHHKDVSYLFTFPPASMHEDYIQYQEFWEEEFAAPTKYGFDTAVVDTFVHSFSCESGDYLAPMEKEQETRRLLFQKLLNNKQALKDLESQRMFLSMSLKHHDPAKRADASQKEDLQALDNQIEATEEASKRTWKRIKHLMIQAGKYTAETLKWDFDYAETSADIRKAERKKKEREEERKTLNQMIVRMVRRDDEKEKSRTGRPLNPRTVEDKPQPKENNPGRALNVPPPVWNRQRPLLEDHEPEVLGTPTLKDTIKVPNWFAVLEARGVVKLNASGQQARYDELITTLAVCSQKMQNTEQAPKKPFNKQWHEPNPDWPFQDRREKGGWWMCRTGPDATKAEKACKACYAARREASMKLKVAPPSAAEKYAIITAEIDKAMALTVKHDKNAVKAMFAV</sequence>
<feature type="compositionally biased region" description="Basic and acidic residues" evidence="1">
    <location>
        <begin position="28"/>
        <end position="42"/>
    </location>
</feature>
<evidence type="ECO:0000313" key="2">
    <source>
        <dbReference type="EMBL" id="KAK3390396.1"/>
    </source>
</evidence>
<dbReference type="EMBL" id="JAULSW010000002">
    <property type="protein sequence ID" value="KAK3390396.1"/>
    <property type="molecule type" value="Genomic_DNA"/>
</dbReference>
<name>A0AAE0U4A2_9PEZI</name>
<evidence type="ECO:0000313" key="3">
    <source>
        <dbReference type="Proteomes" id="UP001285441"/>
    </source>
</evidence>
<dbReference type="AlphaFoldDB" id="A0AAE0U4A2"/>
<feature type="region of interest" description="Disordered" evidence="1">
    <location>
        <begin position="20"/>
        <end position="144"/>
    </location>
</feature>
<dbReference type="Proteomes" id="UP001285441">
    <property type="component" value="Unassembled WGS sequence"/>
</dbReference>
<feature type="region of interest" description="Disordered" evidence="1">
    <location>
        <begin position="335"/>
        <end position="403"/>
    </location>
</feature>
<reference evidence="2" key="1">
    <citation type="journal article" date="2023" name="Mol. Phylogenet. Evol.">
        <title>Genome-scale phylogeny and comparative genomics of the fungal order Sordariales.</title>
        <authorList>
            <person name="Hensen N."/>
            <person name="Bonometti L."/>
            <person name="Westerberg I."/>
            <person name="Brannstrom I.O."/>
            <person name="Guillou S."/>
            <person name="Cros-Aarteil S."/>
            <person name="Calhoun S."/>
            <person name="Haridas S."/>
            <person name="Kuo A."/>
            <person name="Mondo S."/>
            <person name="Pangilinan J."/>
            <person name="Riley R."/>
            <person name="LaButti K."/>
            <person name="Andreopoulos B."/>
            <person name="Lipzen A."/>
            <person name="Chen C."/>
            <person name="Yan M."/>
            <person name="Daum C."/>
            <person name="Ng V."/>
            <person name="Clum A."/>
            <person name="Steindorff A."/>
            <person name="Ohm R.A."/>
            <person name="Martin F."/>
            <person name="Silar P."/>
            <person name="Natvig D.O."/>
            <person name="Lalanne C."/>
            <person name="Gautier V."/>
            <person name="Ament-Velasquez S.L."/>
            <person name="Kruys A."/>
            <person name="Hutchinson M.I."/>
            <person name="Powell A.J."/>
            <person name="Barry K."/>
            <person name="Miller A.N."/>
            <person name="Grigoriev I.V."/>
            <person name="Debuchy R."/>
            <person name="Gladieux P."/>
            <person name="Hiltunen Thoren M."/>
            <person name="Johannesson H."/>
        </authorList>
    </citation>
    <scope>NUCLEOTIDE SEQUENCE</scope>
    <source>
        <strain evidence="2">CBS 232.78</strain>
    </source>
</reference>
<protein>
    <submittedName>
        <fullName evidence="2">Uncharacterized protein</fullName>
    </submittedName>
</protein>
<feature type="compositionally biased region" description="Polar residues" evidence="1">
    <location>
        <begin position="44"/>
        <end position="79"/>
    </location>
</feature>
<gene>
    <name evidence="2" type="ORF">B0H63DRAFT_519621</name>
</gene>
<reference evidence="2" key="2">
    <citation type="submission" date="2023-06" db="EMBL/GenBank/DDBJ databases">
        <authorList>
            <consortium name="Lawrence Berkeley National Laboratory"/>
            <person name="Haridas S."/>
            <person name="Hensen N."/>
            <person name="Bonometti L."/>
            <person name="Westerberg I."/>
            <person name="Brannstrom I.O."/>
            <person name="Guillou S."/>
            <person name="Cros-Aarteil S."/>
            <person name="Calhoun S."/>
            <person name="Kuo A."/>
            <person name="Mondo S."/>
            <person name="Pangilinan J."/>
            <person name="Riley R."/>
            <person name="LaButti K."/>
            <person name="Andreopoulos B."/>
            <person name="Lipzen A."/>
            <person name="Chen C."/>
            <person name="Yanf M."/>
            <person name="Daum C."/>
            <person name="Ng V."/>
            <person name="Clum A."/>
            <person name="Steindorff A."/>
            <person name="Ohm R."/>
            <person name="Martin F."/>
            <person name="Silar P."/>
            <person name="Natvig D."/>
            <person name="Lalanne C."/>
            <person name="Gautier V."/>
            <person name="Ament-velasquez S.L."/>
            <person name="Kruys A."/>
            <person name="Hutchinson M.I."/>
            <person name="Powell A.J."/>
            <person name="Barry K."/>
            <person name="Miller A.N."/>
            <person name="Grigoriev I.V."/>
            <person name="Debuchy R."/>
            <person name="Gladieux P."/>
            <person name="Thoren M.H."/>
            <person name="Johannesson H."/>
        </authorList>
    </citation>
    <scope>NUCLEOTIDE SEQUENCE</scope>
    <source>
        <strain evidence="2">CBS 232.78</strain>
    </source>
</reference>
<keyword evidence="3" id="KW-1185">Reference proteome</keyword>